<dbReference type="InterPro" id="IPR058240">
    <property type="entry name" value="rSAM_sf"/>
</dbReference>
<comment type="cofactor">
    <cofactor evidence="1">
        <name>[4Fe-4S] cluster</name>
        <dbReference type="ChEBI" id="CHEBI:49883"/>
    </cofactor>
</comment>
<dbReference type="InterPro" id="IPR013848">
    <property type="entry name" value="Methylthiotransferase_N"/>
</dbReference>
<dbReference type="AlphaFoldDB" id="A0A1G6ITZ1"/>
<keyword evidence="3 10" id="KW-0808">Transferase</keyword>
<keyword evidence="2" id="KW-0004">4Fe-4S</keyword>
<evidence type="ECO:0000256" key="2">
    <source>
        <dbReference type="ARBA" id="ARBA00022485"/>
    </source>
</evidence>
<dbReference type="PANTHER" id="PTHR11918">
    <property type="entry name" value="RADICAL SAM PROTEINS"/>
    <property type="match status" value="1"/>
</dbReference>
<keyword evidence="6" id="KW-0408">Iron</keyword>
<dbReference type="PROSITE" id="PS51449">
    <property type="entry name" value="MTTASE_N"/>
    <property type="match status" value="1"/>
</dbReference>
<proteinExistence type="predicted"/>
<dbReference type="Gene3D" id="3.80.30.20">
    <property type="entry name" value="tm_1862 like domain"/>
    <property type="match status" value="1"/>
</dbReference>
<evidence type="ECO:0000259" key="9">
    <source>
        <dbReference type="PROSITE" id="PS51918"/>
    </source>
</evidence>
<dbReference type="PROSITE" id="PS51918">
    <property type="entry name" value="RADICAL_SAM"/>
    <property type="match status" value="1"/>
</dbReference>
<dbReference type="InterPro" id="IPR038135">
    <property type="entry name" value="Methylthiotransferase_N_sf"/>
</dbReference>
<dbReference type="Pfam" id="PF00919">
    <property type="entry name" value="UPF0004"/>
    <property type="match status" value="1"/>
</dbReference>
<dbReference type="SFLD" id="SFLDG01082">
    <property type="entry name" value="B12-binding_domain_containing"/>
    <property type="match status" value="1"/>
</dbReference>
<evidence type="ECO:0000256" key="5">
    <source>
        <dbReference type="ARBA" id="ARBA00022723"/>
    </source>
</evidence>
<dbReference type="Pfam" id="PF04055">
    <property type="entry name" value="Radical_SAM"/>
    <property type="match status" value="1"/>
</dbReference>
<dbReference type="EMBL" id="FMYU01000002">
    <property type="protein sequence ID" value="SDC09891.1"/>
    <property type="molecule type" value="Genomic_DNA"/>
</dbReference>
<gene>
    <name evidence="10" type="ORF">SAMN05660835_00309</name>
</gene>
<feature type="domain" description="Radical SAM core" evidence="9">
    <location>
        <begin position="129"/>
        <end position="349"/>
    </location>
</feature>
<dbReference type="InterPro" id="IPR020612">
    <property type="entry name" value="Methylthiotransferase_CS"/>
</dbReference>
<dbReference type="InterPro" id="IPR006638">
    <property type="entry name" value="Elp3/MiaA/NifB-like_rSAM"/>
</dbReference>
<dbReference type="InterPro" id="IPR023404">
    <property type="entry name" value="rSAM_horseshoe"/>
</dbReference>
<dbReference type="NCBIfam" id="TIGR00089">
    <property type="entry name" value="MiaB/RimO family radical SAM methylthiotransferase"/>
    <property type="match status" value="1"/>
</dbReference>
<dbReference type="SMART" id="SM00729">
    <property type="entry name" value="Elp3"/>
    <property type="match status" value="1"/>
</dbReference>
<keyword evidence="7" id="KW-0411">Iron-sulfur</keyword>
<dbReference type="InterPro" id="IPR005839">
    <property type="entry name" value="Methylthiotransferase"/>
</dbReference>
<protein>
    <submittedName>
        <fullName evidence="10">Threonylcarbamoyladenosine tRNA methylthiotransferase MtaB</fullName>
    </submittedName>
</protein>
<dbReference type="Proteomes" id="UP000199411">
    <property type="component" value="Unassembled WGS sequence"/>
</dbReference>
<dbReference type="InterPro" id="IPR007197">
    <property type="entry name" value="rSAM"/>
</dbReference>
<dbReference type="PROSITE" id="PS01278">
    <property type="entry name" value="MTTASE_RADICAL"/>
    <property type="match status" value="1"/>
</dbReference>
<keyword evidence="5" id="KW-0479">Metal-binding</keyword>
<organism evidence="10 11">
    <name type="scientific">Desulfurella multipotens</name>
    <dbReference type="NCBI Taxonomy" id="79269"/>
    <lineage>
        <taxon>Bacteria</taxon>
        <taxon>Pseudomonadati</taxon>
        <taxon>Campylobacterota</taxon>
        <taxon>Desulfurellia</taxon>
        <taxon>Desulfurellales</taxon>
        <taxon>Desulfurellaceae</taxon>
        <taxon>Desulfurella</taxon>
    </lineage>
</organism>
<name>A0A1G6ITZ1_9BACT</name>
<evidence type="ECO:0000256" key="7">
    <source>
        <dbReference type="ARBA" id="ARBA00023014"/>
    </source>
</evidence>
<dbReference type="GO" id="GO:0051539">
    <property type="term" value="F:4 iron, 4 sulfur cluster binding"/>
    <property type="evidence" value="ECO:0007669"/>
    <property type="project" value="UniProtKB-KW"/>
</dbReference>
<evidence type="ECO:0000256" key="3">
    <source>
        <dbReference type="ARBA" id="ARBA00022679"/>
    </source>
</evidence>
<feature type="domain" description="MTTase N-terminal" evidence="8">
    <location>
        <begin position="2"/>
        <end position="113"/>
    </location>
</feature>
<evidence type="ECO:0000256" key="6">
    <source>
        <dbReference type="ARBA" id="ARBA00023004"/>
    </source>
</evidence>
<dbReference type="CDD" id="cd01335">
    <property type="entry name" value="Radical_SAM"/>
    <property type="match status" value="1"/>
</dbReference>
<dbReference type="RefSeq" id="WP_092127681.1">
    <property type="nucleotide sequence ID" value="NZ_FMYU01000002.1"/>
</dbReference>
<dbReference type="OrthoDB" id="9805215at2"/>
<dbReference type="Gene3D" id="3.40.50.12160">
    <property type="entry name" value="Methylthiotransferase, N-terminal domain"/>
    <property type="match status" value="1"/>
</dbReference>
<dbReference type="GO" id="GO:0046872">
    <property type="term" value="F:metal ion binding"/>
    <property type="evidence" value="ECO:0007669"/>
    <property type="project" value="UniProtKB-KW"/>
</dbReference>
<accession>A0A1G6ITZ1</accession>
<evidence type="ECO:0000256" key="1">
    <source>
        <dbReference type="ARBA" id="ARBA00001966"/>
    </source>
</evidence>
<evidence type="ECO:0000259" key="8">
    <source>
        <dbReference type="PROSITE" id="PS51449"/>
    </source>
</evidence>
<dbReference type="SFLD" id="SFLDS00029">
    <property type="entry name" value="Radical_SAM"/>
    <property type="match status" value="1"/>
</dbReference>
<keyword evidence="11" id="KW-1185">Reference proteome</keyword>
<reference evidence="11" key="1">
    <citation type="submission" date="2016-10" db="EMBL/GenBank/DDBJ databases">
        <authorList>
            <person name="Varghese N."/>
            <person name="Submissions S."/>
        </authorList>
    </citation>
    <scope>NUCLEOTIDE SEQUENCE [LARGE SCALE GENOMIC DNA]</scope>
    <source>
        <strain evidence="11">DSM 8415</strain>
    </source>
</reference>
<dbReference type="GO" id="GO:0035598">
    <property type="term" value="F:tRNA (N(6)-L-threonylcarbamoyladenosine(37)-C(2))-methylthiotransferase activity"/>
    <property type="evidence" value="ECO:0007669"/>
    <property type="project" value="TreeGrafter"/>
</dbReference>
<evidence type="ECO:0000313" key="11">
    <source>
        <dbReference type="Proteomes" id="UP000199411"/>
    </source>
</evidence>
<dbReference type="PANTHER" id="PTHR11918:SF45">
    <property type="entry name" value="THREONYLCARBAMOYLADENOSINE TRNA METHYLTHIOTRANSFERASE"/>
    <property type="match status" value="1"/>
</dbReference>
<dbReference type="SUPFAM" id="SSF102114">
    <property type="entry name" value="Radical SAM enzymes"/>
    <property type="match status" value="1"/>
</dbReference>
<sequence>MKTIAFYTFGCKTNQYETQLMIESIVNQYKVVDKSTKADIYVINSCAVTKSASDQSRHTLRKLQRQNPNSHIIYTGCDSYLINKDDYFDANNLHIVGNKYKYDILSAIQRSVDTSLPTKTYNIDKVVSFWQKSRPFVKIQEGCSNFCSYCVVAHLRGIQRCKDSSLVIKEIENFIKQGFGEIVLTGTNIGSYENLKELLRKIDSLKYNFRIRLSSIEPMYVDKELIDIIASGKFAKHLHIPLQSASDRILKLAHRNYTAYDFEKIVDYASKKGIFIGTDIIVGFEETDEDFLTTYKFVENNDIVFAHIFTYSHRPFTKEVSCYIDNSILKERSNKLKELINVKFKQKMQQFINKSTQIIVQQKRTFVQNDEYNLALASQYFKVLTKIEKKGLIEGKITNFDGVYAYFER</sequence>
<keyword evidence="4" id="KW-0949">S-adenosyl-L-methionine</keyword>
<evidence type="ECO:0000256" key="4">
    <source>
        <dbReference type="ARBA" id="ARBA00022691"/>
    </source>
</evidence>
<evidence type="ECO:0000313" key="10">
    <source>
        <dbReference type="EMBL" id="SDC09891.1"/>
    </source>
</evidence>